<protein>
    <submittedName>
        <fullName evidence="1">Uncharacterized protein</fullName>
    </submittedName>
</protein>
<sequence>MGSVMIRVDESTRDDLTRVASEDLGGASADEAIRRLLAEHWQMKAIAALDAYRATDPDGWAEYVAEADREDRASAPTADVWDEAA</sequence>
<keyword evidence="2" id="KW-1185">Reference proteome</keyword>
<accession>A0ABP5U393</accession>
<dbReference type="RefSeq" id="WP_344616731.1">
    <property type="nucleotide sequence ID" value="NZ_BAAARV010000067.1"/>
</dbReference>
<reference evidence="2" key="1">
    <citation type="journal article" date="2019" name="Int. J. Syst. Evol. Microbiol.">
        <title>The Global Catalogue of Microorganisms (GCM) 10K type strain sequencing project: providing services to taxonomists for standard genome sequencing and annotation.</title>
        <authorList>
            <consortium name="The Broad Institute Genomics Platform"/>
            <consortium name="The Broad Institute Genome Sequencing Center for Infectious Disease"/>
            <person name="Wu L."/>
            <person name="Ma J."/>
        </authorList>
    </citation>
    <scope>NUCLEOTIDE SEQUENCE [LARGE SCALE GENOMIC DNA]</scope>
    <source>
        <strain evidence="2">JCM 3272</strain>
    </source>
</reference>
<dbReference type="EMBL" id="BAAARV010000067">
    <property type="protein sequence ID" value="GAA2368654.1"/>
    <property type="molecule type" value="Genomic_DNA"/>
</dbReference>
<proteinExistence type="predicted"/>
<name>A0ABP5U393_9ACTN</name>
<evidence type="ECO:0000313" key="1">
    <source>
        <dbReference type="EMBL" id="GAA2368654.1"/>
    </source>
</evidence>
<evidence type="ECO:0000313" key="2">
    <source>
        <dbReference type="Proteomes" id="UP001501444"/>
    </source>
</evidence>
<comment type="caution">
    <text evidence="1">The sequence shown here is derived from an EMBL/GenBank/DDBJ whole genome shotgun (WGS) entry which is preliminary data.</text>
</comment>
<gene>
    <name evidence="1" type="ORF">GCM10010170_068650</name>
</gene>
<dbReference type="Proteomes" id="UP001501444">
    <property type="component" value="Unassembled WGS sequence"/>
</dbReference>
<organism evidence="1 2">
    <name type="scientific">Dactylosporangium salmoneum</name>
    <dbReference type="NCBI Taxonomy" id="53361"/>
    <lineage>
        <taxon>Bacteria</taxon>
        <taxon>Bacillati</taxon>
        <taxon>Actinomycetota</taxon>
        <taxon>Actinomycetes</taxon>
        <taxon>Micromonosporales</taxon>
        <taxon>Micromonosporaceae</taxon>
        <taxon>Dactylosporangium</taxon>
    </lineage>
</organism>